<protein>
    <submittedName>
        <fullName evidence="3">Uncharacterized protein</fullName>
    </submittedName>
</protein>
<sequence length="251" mass="28360">MRALITAALISLAGFAKSQEIEQKLETLNREVESLQREIREIEDPDQKASAWEALREYTAAWYPFSFLYAPNGSDDLQEDSTEEVLLEAVYGAFTAEQAHYGRSIIHTEGDDERARELMILRAETLCRIYPLGRRIGFEEDVYFAQIILRIYEHSPHAVAAALKDNLSRWHGDERAIALLVLGHQGDITAQNELEELDSERVKKLSVVARAYFNPETGKAEQGVAPQSATRAESESESSYKPQPDSESRSR</sequence>
<evidence type="ECO:0000313" key="4">
    <source>
        <dbReference type="Proteomes" id="UP000475117"/>
    </source>
</evidence>
<name>A0A6B3L466_9BACT</name>
<dbReference type="Proteomes" id="UP000475117">
    <property type="component" value="Chromosome"/>
</dbReference>
<keyword evidence="4" id="KW-1185">Reference proteome</keyword>
<dbReference type="AlphaFoldDB" id="A0A6B3L466"/>
<gene>
    <name evidence="3" type="ORF">G3M56_011940</name>
</gene>
<dbReference type="RefSeq" id="WP_164363816.1">
    <property type="nucleotide sequence ID" value="NZ_CP066776.1"/>
</dbReference>
<feature type="coiled-coil region" evidence="1">
    <location>
        <begin position="18"/>
        <end position="45"/>
    </location>
</feature>
<keyword evidence="1" id="KW-0175">Coiled coil</keyword>
<evidence type="ECO:0000313" key="3">
    <source>
        <dbReference type="EMBL" id="QQL44585.1"/>
    </source>
</evidence>
<proteinExistence type="predicted"/>
<dbReference type="EMBL" id="CP066776">
    <property type="protein sequence ID" value="QQL44585.1"/>
    <property type="molecule type" value="Genomic_DNA"/>
</dbReference>
<evidence type="ECO:0000256" key="1">
    <source>
        <dbReference type="SAM" id="Coils"/>
    </source>
</evidence>
<reference evidence="3 4" key="1">
    <citation type="submission" date="2020-12" db="EMBL/GenBank/DDBJ databases">
        <title>Sulforoseuscoccus oceanibium gen. nov., sp. nov., a representative of the phylum Verrucomicrobia with special cytoplasmic membrane, and proposal of Sulforoseuscoccusaceae fam. nov.</title>
        <authorList>
            <person name="Xi F."/>
        </authorList>
    </citation>
    <scope>NUCLEOTIDE SEQUENCE [LARGE SCALE GENOMIC DNA]</scope>
    <source>
        <strain evidence="3 4">T37</strain>
    </source>
</reference>
<accession>A0A6B3L466</accession>
<evidence type="ECO:0000256" key="2">
    <source>
        <dbReference type="SAM" id="MobiDB-lite"/>
    </source>
</evidence>
<dbReference type="KEGG" id="soa:G3M56_011940"/>
<feature type="region of interest" description="Disordered" evidence="2">
    <location>
        <begin position="218"/>
        <end position="251"/>
    </location>
</feature>
<organism evidence="3 4">
    <name type="scientific">Sulfuriroseicoccus oceanibius</name>
    <dbReference type="NCBI Taxonomy" id="2707525"/>
    <lineage>
        <taxon>Bacteria</taxon>
        <taxon>Pseudomonadati</taxon>
        <taxon>Verrucomicrobiota</taxon>
        <taxon>Verrucomicrobiia</taxon>
        <taxon>Verrucomicrobiales</taxon>
        <taxon>Verrucomicrobiaceae</taxon>
        <taxon>Sulfuriroseicoccus</taxon>
    </lineage>
</organism>